<proteinExistence type="predicted"/>
<evidence type="ECO:0000313" key="1">
    <source>
        <dbReference type="EMBL" id="KAA6402616.1"/>
    </source>
</evidence>
<organism evidence="1 2">
    <name type="scientific">Streblomastix strix</name>
    <dbReference type="NCBI Taxonomy" id="222440"/>
    <lineage>
        <taxon>Eukaryota</taxon>
        <taxon>Metamonada</taxon>
        <taxon>Preaxostyla</taxon>
        <taxon>Oxymonadida</taxon>
        <taxon>Streblomastigidae</taxon>
        <taxon>Streblomastix</taxon>
    </lineage>
</organism>
<dbReference type="PANTHER" id="PTHR33050:SF7">
    <property type="entry name" value="RIBONUCLEASE H"/>
    <property type="match status" value="1"/>
</dbReference>
<dbReference type="Proteomes" id="UP000324800">
    <property type="component" value="Unassembled WGS sequence"/>
</dbReference>
<sequence>MDGQEQFRHLIRQKDFAITIDPKDTFHHIKVSQTLYPFFGFSFLGRTYTYTGLPFGWHNSPLIPSKKFQYPGWNWNTNIMEVTIPQQQRRLLKSKLRYWIEITKQQQIVGVKQVVSLIVLNKRILPNLYKLFELIKHNKPKELTVKTPFFKHTKEASEIGWGGLLQINNGELMDAEEWNGNWHLKPSNQREMVAVLMSLKAFSPILQQMNVDCLSLQTYNPTTEFCPRNWRSAKTLIRITRIIFLLLKNLNVSLVTEHIKGIHNSKADALNRMAHHGDYSISILILNQAITFLHLVPTIDLFASRTMKLCE</sequence>
<dbReference type="EMBL" id="SNRW01000209">
    <property type="protein sequence ID" value="KAA6402616.1"/>
    <property type="molecule type" value="Genomic_DNA"/>
</dbReference>
<evidence type="ECO:0000313" key="2">
    <source>
        <dbReference type="Proteomes" id="UP000324800"/>
    </source>
</evidence>
<dbReference type="Gene3D" id="3.30.70.270">
    <property type="match status" value="1"/>
</dbReference>
<reference evidence="1 2" key="1">
    <citation type="submission" date="2019-03" db="EMBL/GenBank/DDBJ databases">
        <title>Single cell metagenomics reveals metabolic interactions within the superorganism composed of flagellate Streblomastix strix and complex community of Bacteroidetes bacteria on its surface.</title>
        <authorList>
            <person name="Treitli S.C."/>
            <person name="Kolisko M."/>
            <person name="Husnik F."/>
            <person name="Keeling P."/>
            <person name="Hampl V."/>
        </authorList>
    </citation>
    <scope>NUCLEOTIDE SEQUENCE [LARGE SCALE GENOMIC DNA]</scope>
    <source>
        <strain evidence="1">ST1C</strain>
    </source>
</reference>
<dbReference type="InterPro" id="IPR043502">
    <property type="entry name" value="DNA/RNA_pol_sf"/>
</dbReference>
<protein>
    <submittedName>
        <fullName evidence="1">Uncharacterized protein</fullName>
    </submittedName>
</protein>
<feature type="non-terminal residue" evidence="1">
    <location>
        <position position="311"/>
    </location>
</feature>
<gene>
    <name evidence="1" type="ORF">EZS28_001848</name>
</gene>
<dbReference type="SUPFAM" id="SSF56672">
    <property type="entry name" value="DNA/RNA polymerases"/>
    <property type="match status" value="1"/>
</dbReference>
<dbReference type="OrthoDB" id="7462124at2759"/>
<name>A0A5J4X7A0_9EUKA</name>
<dbReference type="PANTHER" id="PTHR33050">
    <property type="entry name" value="REVERSE TRANSCRIPTASE DOMAIN-CONTAINING PROTEIN"/>
    <property type="match status" value="1"/>
</dbReference>
<comment type="caution">
    <text evidence="1">The sequence shown here is derived from an EMBL/GenBank/DDBJ whole genome shotgun (WGS) entry which is preliminary data.</text>
</comment>
<accession>A0A5J4X7A0</accession>
<dbReference type="InterPro" id="IPR043128">
    <property type="entry name" value="Rev_trsase/Diguanyl_cyclase"/>
</dbReference>
<dbReference type="InterPro" id="IPR052055">
    <property type="entry name" value="Hepadnavirus_pol/RT"/>
</dbReference>
<dbReference type="Gene3D" id="3.10.10.10">
    <property type="entry name" value="HIV Type 1 Reverse Transcriptase, subunit A, domain 1"/>
    <property type="match status" value="1"/>
</dbReference>
<dbReference type="AlphaFoldDB" id="A0A5J4X7A0"/>
<dbReference type="CDD" id="cd09275">
    <property type="entry name" value="RNase_HI_RT_DIRS1"/>
    <property type="match status" value="1"/>
</dbReference>